<proteinExistence type="predicted"/>
<evidence type="ECO:0000256" key="1">
    <source>
        <dbReference type="SAM" id="MobiDB-lite"/>
    </source>
</evidence>
<evidence type="ECO:0000256" key="2">
    <source>
        <dbReference type="SAM" id="Phobius"/>
    </source>
</evidence>
<evidence type="ECO:0000313" key="4">
    <source>
        <dbReference type="Proteomes" id="UP000746503"/>
    </source>
</evidence>
<keyword evidence="2" id="KW-0812">Transmembrane</keyword>
<dbReference type="Proteomes" id="UP000746503">
    <property type="component" value="Unassembled WGS sequence"/>
</dbReference>
<comment type="caution">
    <text evidence="3">The sequence shown here is derived from an EMBL/GenBank/DDBJ whole genome shotgun (WGS) entry which is preliminary data.</text>
</comment>
<reference evidence="3 4" key="1">
    <citation type="submission" date="2020-03" db="EMBL/GenBank/DDBJ databases">
        <title>Draft genome of Streptomyces sp. ventii, isolated from the Axial Seamount in the Pacific Ocean, and resequencing of the two type strains Streptomyces lonarensis strain NCL 716 and Streptomyces bohaiensis strain 11A07.</title>
        <authorList>
            <person name="Loughran R.M."/>
            <person name="Pfannmuller K.M."/>
            <person name="Wasson B.J."/>
            <person name="Deadmond M.C."/>
            <person name="Paddock B.E."/>
            <person name="Koyack M.J."/>
            <person name="Gallegos D.A."/>
            <person name="Mitchell E.A."/>
            <person name="Ushijima B."/>
            <person name="Saw J.H."/>
            <person name="Mcphail K.L."/>
            <person name="Videau P."/>
        </authorList>
    </citation>
    <scope>NUCLEOTIDE SEQUENCE [LARGE SCALE GENOMIC DNA]</scope>
    <source>
        <strain evidence="4">5675061</strain>
    </source>
</reference>
<feature type="non-terminal residue" evidence="3">
    <location>
        <position position="1"/>
    </location>
</feature>
<accession>A0ABX1AN18</accession>
<feature type="region of interest" description="Disordered" evidence="1">
    <location>
        <begin position="1"/>
        <end position="33"/>
    </location>
</feature>
<keyword evidence="2" id="KW-0472">Membrane</keyword>
<keyword evidence="2" id="KW-1133">Transmembrane helix</keyword>
<dbReference type="EMBL" id="JAAVJB010000087">
    <property type="protein sequence ID" value="NJP67091.1"/>
    <property type="molecule type" value="Genomic_DNA"/>
</dbReference>
<keyword evidence="4" id="KW-1185">Reference proteome</keyword>
<sequence length="78" mass="8028">GDDRPLTASAAGSHSAEYFGPGPRTGPPEDGEPPWLTPAAVTAGAMFLLAAALLFFRVGPADPRRTARSVVRPGPWSG</sequence>
<feature type="transmembrane region" description="Helical" evidence="2">
    <location>
        <begin position="35"/>
        <end position="56"/>
    </location>
</feature>
<gene>
    <name evidence="3" type="ORF">HCJ92_12500</name>
</gene>
<protein>
    <recommendedName>
        <fullName evidence="5">Serine/threonine protein kinase</fullName>
    </recommendedName>
</protein>
<evidence type="ECO:0000313" key="3">
    <source>
        <dbReference type="EMBL" id="NJP67091.1"/>
    </source>
</evidence>
<evidence type="ECO:0008006" key="5">
    <source>
        <dbReference type="Google" id="ProtNLM"/>
    </source>
</evidence>
<organism evidence="3 4">
    <name type="scientific">Streptomyces spiramenti</name>
    <dbReference type="NCBI Taxonomy" id="2720606"/>
    <lineage>
        <taxon>Bacteria</taxon>
        <taxon>Bacillati</taxon>
        <taxon>Actinomycetota</taxon>
        <taxon>Actinomycetes</taxon>
        <taxon>Kitasatosporales</taxon>
        <taxon>Streptomycetaceae</taxon>
        <taxon>Streptomyces</taxon>
    </lineage>
</organism>
<name>A0ABX1AN18_9ACTN</name>